<dbReference type="InterPro" id="IPR042112">
    <property type="entry name" value="P_AcTrfase_dom2"/>
</dbReference>
<comment type="pathway">
    <text evidence="2">Metabolic intermediate biosynthesis; acetyl-CoA biosynthesis; acetyl-CoA from acetate: step 2/2.</text>
</comment>
<dbReference type="Gene3D" id="3.40.50.10750">
    <property type="entry name" value="Isocitrate/Isopropylmalate dehydrogenase-like"/>
    <property type="match status" value="1"/>
</dbReference>
<proteinExistence type="inferred from homology"/>
<evidence type="ECO:0000256" key="1">
    <source>
        <dbReference type="ARBA" id="ARBA00000705"/>
    </source>
</evidence>
<dbReference type="InterPro" id="IPR050500">
    <property type="entry name" value="Phos_Acetyltrans/Butyryltrans"/>
</dbReference>
<keyword evidence="6 10" id="KW-0808">Transferase</keyword>
<evidence type="ECO:0000256" key="5">
    <source>
        <dbReference type="ARBA" id="ARBA00021528"/>
    </source>
</evidence>
<dbReference type="PANTHER" id="PTHR43356:SF3">
    <property type="entry name" value="PHOSPHATE ACETYLTRANSFERASE"/>
    <property type="match status" value="1"/>
</dbReference>
<accession>A0ABT7FF95</accession>
<dbReference type="PANTHER" id="PTHR43356">
    <property type="entry name" value="PHOSPHATE ACETYLTRANSFERASE"/>
    <property type="match status" value="1"/>
</dbReference>
<comment type="caution">
    <text evidence="10">The sequence shown here is derived from an EMBL/GenBank/DDBJ whole genome shotgun (WGS) entry which is preliminary data.</text>
</comment>
<dbReference type="EC" id="2.3.1.8" evidence="4"/>
<evidence type="ECO:0000256" key="8">
    <source>
        <dbReference type="ARBA" id="ARBA00031108"/>
    </source>
</evidence>
<organism evidence="10 11">
    <name type="scientific">Sedimentitalea xiamensis</name>
    <dbReference type="NCBI Taxonomy" id="3050037"/>
    <lineage>
        <taxon>Bacteria</taxon>
        <taxon>Pseudomonadati</taxon>
        <taxon>Pseudomonadota</taxon>
        <taxon>Alphaproteobacteria</taxon>
        <taxon>Rhodobacterales</taxon>
        <taxon>Paracoccaceae</taxon>
        <taxon>Sedimentitalea</taxon>
    </lineage>
</organism>
<name>A0ABT7FF95_9RHOB</name>
<keyword evidence="7 10" id="KW-0012">Acyltransferase</keyword>
<reference evidence="10 11" key="1">
    <citation type="submission" date="2023-05" db="EMBL/GenBank/DDBJ databases">
        <title>Sedimentitalea sp. nov. JM2-8.</title>
        <authorList>
            <person name="Huang J."/>
        </authorList>
    </citation>
    <scope>NUCLEOTIDE SEQUENCE [LARGE SCALE GENOMIC DNA]</scope>
    <source>
        <strain evidence="10 11">JM2-8</strain>
    </source>
</reference>
<keyword evidence="11" id="KW-1185">Reference proteome</keyword>
<feature type="domain" description="Phosphate acetyl/butaryl transferase" evidence="9">
    <location>
        <begin position="8"/>
        <end position="327"/>
    </location>
</feature>
<dbReference type="InterPro" id="IPR042113">
    <property type="entry name" value="P_AcTrfase_dom1"/>
</dbReference>
<dbReference type="InterPro" id="IPR012147">
    <property type="entry name" value="P_Ac_Bu_trans"/>
</dbReference>
<protein>
    <recommendedName>
        <fullName evidence="5">Phosphate acetyltransferase</fullName>
        <ecNumber evidence="4">2.3.1.8</ecNumber>
    </recommendedName>
    <alternativeName>
        <fullName evidence="8">Phosphotransacetylase</fullName>
    </alternativeName>
</protein>
<dbReference type="InterPro" id="IPR004614">
    <property type="entry name" value="P_AcTrfase"/>
</dbReference>
<dbReference type="PIRSF" id="PIRSF000428">
    <property type="entry name" value="P_Ac_trans"/>
    <property type="match status" value="1"/>
</dbReference>
<gene>
    <name evidence="10" type="primary">pta</name>
    <name evidence="10" type="ORF">QO034_11845</name>
</gene>
<evidence type="ECO:0000256" key="4">
    <source>
        <dbReference type="ARBA" id="ARBA00012707"/>
    </source>
</evidence>
<evidence type="ECO:0000313" key="10">
    <source>
        <dbReference type="EMBL" id="MDK3073807.1"/>
    </source>
</evidence>
<dbReference type="InterPro" id="IPR002505">
    <property type="entry name" value="PTA_PTB"/>
</dbReference>
<evidence type="ECO:0000256" key="3">
    <source>
        <dbReference type="ARBA" id="ARBA00005656"/>
    </source>
</evidence>
<dbReference type="NCBIfam" id="NF007233">
    <property type="entry name" value="PRK09653.1"/>
    <property type="match status" value="1"/>
</dbReference>
<evidence type="ECO:0000313" key="11">
    <source>
        <dbReference type="Proteomes" id="UP001227126"/>
    </source>
</evidence>
<dbReference type="NCBIfam" id="TIGR00651">
    <property type="entry name" value="pta"/>
    <property type="match status" value="1"/>
</dbReference>
<evidence type="ECO:0000256" key="2">
    <source>
        <dbReference type="ARBA" id="ARBA00004989"/>
    </source>
</evidence>
<dbReference type="Proteomes" id="UP001227126">
    <property type="component" value="Unassembled WGS sequence"/>
</dbReference>
<sequence>MKPLEMLLVNAAKSERLIVLSEGADPRVVEAAVQARARKIARLILVGPRAEVESAFARAGNEILPGIEIHDPVDSPLRDELAALYHEKRKRKGVTPELAREAVCDPHVYAAALVAAGHADGTIGGAVAPTADIVRTAIQVIGPHKDANLVSSFFLMLFCASHHSKKGAHVFADSGLVIDPDATEMALIAGASAQSLTDLTGETPRVAMLSFSTRGSASHASVSKVVEATARAKAAYPNLLIDGELQFDAAFEPGVASAKAADSPLKGEANVFIFPNLESGNIAYKIAQRVGGAVAIGPILQGLAKPANDLSRGCSSEDILHMIAVTAAQADAAQQRDPETTA</sequence>
<dbReference type="RefSeq" id="WP_284485745.1">
    <property type="nucleotide sequence ID" value="NZ_JASNJE010000013.1"/>
</dbReference>
<dbReference type="EMBL" id="JASNJE010000013">
    <property type="protein sequence ID" value="MDK3073807.1"/>
    <property type="molecule type" value="Genomic_DNA"/>
</dbReference>
<dbReference type="Pfam" id="PF01515">
    <property type="entry name" value="PTA_PTB"/>
    <property type="match status" value="1"/>
</dbReference>
<evidence type="ECO:0000256" key="7">
    <source>
        <dbReference type="ARBA" id="ARBA00023315"/>
    </source>
</evidence>
<evidence type="ECO:0000256" key="6">
    <source>
        <dbReference type="ARBA" id="ARBA00022679"/>
    </source>
</evidence>
<dbReference type="SUPFAM" id="SSF53659">
    <property type="entry name" value="Isocitrate/Isopropylmalate dehydrogenase-like"/>
    <property type="match status" value="1"/>
</dbReference>
<evidence type="ECO:0000259" key="9">
    <source>
        <dbReference type="Pfam" id="PF01515"/>
    </source>
</evidence>
<comment type="catalytic activity">
    <reaction evidence="1">
        <text>acetyl-CoA + phosphate = acetyl phosphate + CoA</text>
        <dbReference type="Rhea" id="RHEA:19521"/>
        <dbReference type="ChEBI" id="CHEBI:22191"/>
        <dbReference type="ChEBI" id="CHEBI:43474"/>
        <dbReference type="ChEBI" id="CHEBI:57287"/>
        <dbReference type="ChEBI" id="CHEBI:57288"/>
        <dbReference type="EC" id="2.3.1.8"/>
    </reaction>
</comment>
<dbReference type="GO" id="GO:0008959">
    <property type="term" value="F:phosphate acetyltransferase activity"/>
    <property type="evidence" value="ECO:0007669"/>
    <property type="project" value="UniProtKB-EC"/>
</dbReference>
<dbReference type="Gene3D" id="3.40.50.10950">
    <property type="match status" value="1"/>
</dbReference>
<comment type="similarity">
    <text evidence="3">Belongs to the phosphate acetyltransferase and butyryltransferase family.</text>
</comment>